<comment type="similarity">
    <text evidence="2">Belongs to the autoinducer-2 exporter (AI-2E) (TC 2.A.86) family.</text>
</comment>
<keyword evidence="4 6" id="KW-1133">Transmembrane helix</keyword>
<dbReference type="Proteomes" id="UP000243459">
    <property type="component" value="Chromosome 9"/>
</dbReference>
<feature type="transmembrane region" description="Helical" evidence="6">
    <location>
        <begin position="259"/>
        <end position="278"/>
    </location>
</feature>
<feature type="transmembrane region" description="Helical" evidence="6">
    <location>
        <begin position="203"/>
        <end position="223"/>
    </location>
</feature>
<protein>
    <submittedName>
        <fullName evidence="7">Uncharacterized protein</fullName>
    </submittedName>
</protein>
<sequence length="419" mass="46592">MIARLLSPVLLLSSRLHRIGGRWAKGRLVIGNLRNPPWRSEQGVDETVPSETWIESWTTSFYEGVSRYVDSVALQYNATEMVDGFRRYLVRPLESHFINNASSSSSASVVYEKAPRRPAPGKLRRLIFRFRGQEWRVIRDETYGLLAEFLSVIATEDLVEKLKGFALQSIDVSKRVFASSTMVVSGGANLVFKAALSVISGAAGLLNFVSQLTVFFWLLYYLIASESGGVMDHVLDMLPISKAARVRCAEVLGHAVSSVFLATAKVALFQGVFTYFLFRFYQIHFLYVSTFFAWMSAILPITPLWLSSIPAAIQLAVETRYIEAVVLTAVHLFILDYGTTAIQYEIPGQSAYLTGLSILGGMALFPSVLEGAIMGPLLMTVMIALKNLYAEFVLLSSKERKTLIELYSSKYKNSAPLQG</sequence>
<dbReference type="PANTHER" id="PTHR21716">
    <property type="entry name" value="TRANSMEMBRANE PROTEIN"/>
    <property type="match status" value="1"/>
</dbReference>
<dbReference type="InterPro" id="IPR002549">
    <property type="entry name" value="AI-2E-like"/>
</dbReference>
<evidence type="ECO:0000313" key="8">
    <source>
        <dbReference type="Proteomes" id="UP000243459"/>
    </source>
</evidence>
<accession>A0A5P1EBE5</accession>
<evidence type="ECO:0000256" key="3">
    <source>
        <dbReference type="ARBA" id="ARBA00022692"/>
    </source>
</evidence>
<comment type="subcellular location">
    <subcellularLocation>
        <location evidence="1">Membrane</location>
        <topology evidence="1">Multi-pass membrane protein</topology>
    </subcellularLocation>
</comment>
<evidence type="ECO:0000313" key="7">
    <source>
        <dbReference type="EMBL" id="ONK58797.1"/>
    </source>
</evidence>
<reference evidence="8" key="1">
    <citation type="journal article" date="2017" name="Nat. Commun.">
        <title>The asparagus genome sheds light on the origin and evolution of a young Y chromosome.</title>
        <authorList>
            <person name="Harkess A."/>
            <person name="Zhou J."/>
            <person name="Xu C."/>
            <person name="Bowers J.E."/>
            <person name="Van der Hulst R."/>
            <person name="Ayyampalayam S."/>
            <person name="Mercati F."/>
            <person name="Riccardi P."/>
            <person name="McKain M.R."/>
            <person name="Kakrana A."/>
            <person name="Tang H."/>
            <person name="Ray J."/>
            <person name="Groenendijk J."/>
            <person name="Arikit S."/>
            <person name="Mathioni S.M."/>
            <person name="Nakano M."/>
            <person name="Shan H."/>
            <person name="Telgmann-Rauber A."/>
            <person name="Kanno A."/>
            <person name="Yue Z."/>
            <person name="Chen H."/>
            <person name="Li W."/>
            <person name="Chen Y."/>
            <person name="Xu X."/>
            <person name="Zhang Y."/>
            <person name="Luo S."/>
            <person name="Chen H."/>
            <person name="Gao J."/>
            <person name="Mao Z."/>
            <person name="Pires J.C."/>
            <person name="Luo M."/>
            <person name="Kudrna D."/>
            <person name="Wing R.A."/>
            <person name="Meyers B.C."/>
            <person name="Yi K."/>
            <person name="Kong H."/>
            <person name="Lavrijsen P."/>
            <person name="Sunseri F."/>
            <person name="Falavigna A."/>
            <person name="Ye Y."/>
            <person name="Leebens-Mack J.H."/>
            <person name="Chen G."/>
        </authorList>
    </citation>
    <scope>NUCLEOTIDE SEQUENCE [LARGE SCALE GENOMIC DNA]</scope>
    <source>
        <strain evidence="8">cv. DH0086</strain>
    </source>
</reference>
<name>A0A5P1EBE5_ASPOF</name>
<evidence type="ECO:0000256" key="6">
    <source>
        <dbReference type="SAM" id="Phobius"/>
    </source>
</evidence>
<organism evidence="7 8">
    <name type="scientific">Asparagus officinalis</name>
    <name type="common">Garden asparagus</name>
    <dbReference type="NCBI Taxonomy" id="4686"/>
    <lineage>
        <taxon>Eukaryota</taxon>
        <taxon>Viridiplantae</taxon>
        <taxon>Streptophyta</taxon>
        <taxon>Embryophyta</taxon>
        <taxon>Tracheophyta</taxon>
        <taxon>Spermatophyta</taxon>
        <taxon>Magnoliopsida</taxon>
        <taxon>Liliopsida</taxon>
        <taxon>Asparagales</taxon>
        <taxon>Asparagaceae</taxon>
        <taxon>Asparagoideae</taxon>
        <taxon>Asparagus</taxon>
    </lineage>
</organism>
<keyword evidence="5 6" id="KW-0472">Membrane</keyword>
<proteinExistence type="inferred from homology"/>
<gene>
    <name evidence="7" type="ORF">A4U43_C09F16740</name>
</gene>
<evidence type="ECO:0000256" key="5">
    <source>
        <dbReference type="ARBA" id="ARBA00023136"/>
    </source>
</evidence>
<evidence type="ECO:0000256" key="1">
    <source>
        <dbReference type="ARBA" id="ARBA00004141"/>
    </source>
</evidence>
<dbReference type="GO" id="GO:0016020">
    <property type="term" value="C:membrane"/>
    <property type="evidence" value="ECO:0007669"/>
    <property type="project" value="UniProtKB-SubCell"/>
</dbReference>
<evidence type="ECO:0000256" key="4">
    <source>
        <dbReference type="ARBA" id="ARBA00022989"/>
    </source>
</evidence>
<feature type="transmembrane region" description="Helical" evidence="6">
    <location>
        <begin position="321"/>
        <end position="339"/>
    </location>
</feature>
<dbReference type="AlphaFoldDB" id="A0A5P1EBE5"/>
<keyword evidence="3 6" id="KW-0812">Transmembrane</keyword>
<feature type="transmembrane region" description="Helical" evidence="6">
    <location>
        <begin position="285"/>
        <end position="306"/>
    </location>
</feature>
<dbReference type="PANTHER" id="PTHR21716:SF4">
    <property type="entry name" value="TRANSMEMBRANE PROTEIN 245"/>
    <property type="match status" value="1"/>
</dbReference>
<dbReference type="EMBL" id="CM007389">
    <property type="protein sequence ID" value="ONK58797.1"/>
    <property type="molecule type" value="Genomic_DNA"/>
</dbReference>
<dbReference type="Gramene" id="ONK58797">
    <property type="protein sequence ID" value="ONK58797"/>
    <property type="gene ID" value="A4U43_C09F16740"/>
</dbReference>
<evidence type="ECO:0000256" key="2">
    <source>
        <dbReference type="ARBA" id="ARBA00009773"/>
    </source>
</evidence>
<keyword evidence="8" id="KW-1185">Reference proteome</keyword>